<dbReference type="Gene3D" id="3.40.50.1000">
    <property type="entry name" value="HAD superfamily/HAD-like"/>
    <property type="match status" value="1"/>
</dbReference>
<dbReference type="Proteomes" id="UP000824062">
    <property type="component" value="Unassembled WGS sequence"/>
</dbReference>
<dbReference type="PANTHER" id="PTHR10000">
    <property type="entry name" value="PHOSPHOSERINE PHOSPHATASE"/>
    <property type="match status" value="1"/>
</dbReference>
<dbReference type="InterPro" id="IPR036412">
    <property type="entry name" value="HAD-like_sf"/>
</dbReference>
<reference evidence="1" key="1">
    <citation type="journal article" date="2021" name="PeerJ">
        <title>Extensive microbial diversity within the chicken gut microbiome revealed by metagenomics and culture.</title>
        <authorList>
            <person name="Gilroy R."/>
            <person name="Ravi A."/>
            <person name="Getino M."/>
            <person name="Pursley I."/>
            <person name="Horton D.L."/>
            <person name="Alikhan N.F."/>
            <person name="Baker D."/>
            <person name="Gharbi K."/>
            <person name="Hall N."/>
            <person name="Watson M."/>
            <person name="Adriaenssens E.M."/>
            <person name="Foster-Nyarko E."/>
            <person name="Jarju S."/>
            <person name="Secka A."/>
            <person name="Antonio M."/>
            <person name="Oren A."/>
            <person name="Chaudhuri R.R."/>
            <person name="La Ragione R."/>
            <person name="Hildebrand F."/>
            <person name="Pallen M.J."/>
        </authorList>
    </citation>
    <scope>NUCLEOTIDE SEQUENCE</scope>
    <source>
        <strain evidence="1">ChiHjej12B11-14209</strain>
    </source>
</reference>
<gene>
    <name evidence="1" type="ORF">IAA19_05510</name>
</gene>
<dbReference type="GO" id="GO:0005829">
    <property type="term" value="C:cytosol"/>
    <property type="evidence" value="ECO:0007669"/>
    <property type="project" value="TreeGrafter"/>
</dbReference>
<protein>
    <submittedName>
        <fullName evidence="1">Cof-type HAD-IIB family hydrolase</fullName>
    </submittedName>
</protein>
<dbReference type="InterPro" id="IPR000150">
    <property type="entry name" value="Cof"/>
</dbReference>
<dbReference type="InterPro" id="IPR006379">
    <property type="entry name" value="HAD-SF_hydro_IIB"/>
</dbReference>
<dbReference type="Pfam" id="PF08282">
    <property type="entry name" value="Hydrolase_3"/>
    <property type="match status" value="1"/>
</dbReference>
<sequence length="283" mass="30374">MNYQLIALDMDGTLLDTAKRVRQSSVDAIERALAAGRDVAICSGRCPAMVERHRADLPGVRYAICSSGATLYDLEERRVLSARSFDPSLVALLRELSAGLDFTPDAFSGRDFFYDASVLDAMDAYGVSEYESLFREAGQPVPDVWERALVEGTRVEKVDLHFSNHADRTAMIERVQGLPLELANSDSLTLEVSPAGVNKGVGLSGLADILGVPIEGTIAVGDSDNDLPMLRVAGLAVAMGNANERVRAAADVTVADNDHDGVADAIERLLLGGERARDAREDL</sequence>
<dbReference type="EMBL" id="DXBM01000047">
    <property type="protein sequence ID" value="HIZ46461.1"/>
    <property type="molecule type" value="Genomic_DNA"/>
</dbReference>
<organism evidence="1 2">
    <name type="scientific">Candidatus Olsenella pullistercoris</name>
    <dbReference type="NCBI Taxonomy" id="2838712"/>
    <lineage>
        <taxon>Bacteria</taxon>
        <taxon>Bacillati</taxon>
        <taxon>Actinomycetota</taxon>
        <taxon>Coriobacteriia</taxon>
        <taxon>Coriobacteriales</taxon>
        <taxon>Atopobiaceae</taxon>
        <taxon>Olsenella</taxon>
    </lineage>
</organism>
<evidence type="ECO:0000313" key="1">
    <source>
        <dbReference type="EMBL" id="HIZ46461.1"/>
    </source>
</evidence>
<dbReference type="SFLD" id="SFLDS00003">
    <property type="entry name" value="Haloacid_Dehalogenase"/>
    <property type="match status" value="1"/>
</dbReference>
<dbReference type="SUPFAM" id="SSF56784">
    <property type="entry name" value="HAD-like"/>
    <property type="match status" value="1"/>
</dbReference>
<accession>A0A9D2JE52</accession>
<keyword evidence="1" id="KW-0378">Hydrolase</keyword>
<dbReference type="SFLD" id="SFLDG01140">
    <property type="entry name" value="C2.B:_Phosphomannomutase_and_P"/>
    <property type="match status" value="1"/>
</dbReference>
<dbReference type="AlphaFoldDB" id="A0A9D2JE52"/>
<evidence type="ECO:0000313" key="2">
    <source>
        <dbReference type="Proteomes" id="UP000824062"/>
    </source>
</evidence>
<dbReference type="Gene3D" id="3.30.1240.10">
    <property type="match status" value="1"/>
</dbReference>
<dbReference type="NCBIfam" id="TIGR00099">
    <property type="entry name" value="Cof-subfamily"/>
    <property type="match status" value="1"/>
</dbReference>
<dbReference type="GO" id="GO:0000287">
    <property type="term" value="F:magnesium ion binding"/>
    <property type="evidence" value="ECO:0007669"/>
    <property type="project" value="TreeGrafter"/>
</dbReference>
<dbReference type="InterPro" id="IPR023214">
    <property type="entry name" value="HAD_sf"/>
</dbReference>
<proteinExistence type="predicted"/>
<dbReference type="NCBIfam" id="TIGR01484">
    <property type="entry name" value="HAD-SF-IIB"/>
    <property type="match status" value="1"/>
</dbReference>
<comment type="caution">
    <text evidence="1">The sequence shown here is derived from an EMBL/GenBank/DDBJ whole genome shotgun (WGS) entry which is preliminary data.</text>
</comment>
<dbReference type="GO" id="GO:0016791">
    <property type="term" value="F:phosphatase activity"/>
    <property type="evidence" value="ECO:0007669"/>
    <property type="project" value="TreeGrafter"/>
</dbReference>
<name>A0A9D2JE52_9ACTN</name>
<dbReference type="PANTHER" id="PTHR10000:SF8">
    <property type="entry name" value="HAD SUPERFAMILY HYDROLASE-LIKE, TYPE 3"/>
    <property type="match status" value="1"/>
</dbReference>
<reference evidence="1" key="2">
    <citation type="submission" date="2021-04" db="EMBL/GenBank/DDBJ databases">
        <authorList>
            <person name="Gilroy R."/>
        </authorList>
    </citation>
    <scope>NUCLEOTIDE SEQUENCE</scope>
    <source>
        <strain evidence="1">ChiHjej12B11-14209</strain>
    </source>
</reference>